<proteinExistence type="predicted"/>
<dbReference type="SUPFAM" id="SSF55811">
    <property type="entry name" value="Nudix"/>
    <property type="match status" value="1"/>
</dbReference>
<dbReference type="Pfam" id="PF21906">
    <property type="entry name" value="WHD_NrtR"/>
    <property type="match status" value="1"/>
</dbReference>
<dbReference type="InterPro" id="IPR015797">
    <property type="entry name" value="NUDIX_hydrolase-like_dom_sf"/>
</dbReference>
<organism evidence="3">
    <name type="scientific">Nakamurella sp. A5-74</name>
    <dbReference type="NCBI Taxonomy" id="3158264"/>
    <lineage>
        <taxon>Bacteria</taxon>
        <taxon>Bacillati</taxon>
        <taxon>Actinomycetota</taxon>
        <taxon>Actinomycetes</taxon>
        <taxon>Nakamurellales</taxon>
        <taxon>Nakamurellaceae</taxon>
        <taxon>Nakamurella</taxon>
    </lineage>
</organism>
<reference evidence="3" key="1">
    <citation type="submission" date="2024-05" db="EMBL/GenBank/DDBJ databases">
        <authorList>
            <person name="Cai S.Y."/>
            <person name="Jin L.M."/>
            <person name="Li H.R."/>
        </authorList>
    </citation>
    <scope>NUCLEOTIDE SEQUENCE</scope>
    <source>
        <strain evidence="3">A5-74</strain>
    </source>
</reference>
<evidence type="ECO:0000313" key="3">
    <source>
        <dbReference type="EMBL" id="XCG63973.1"/>
    </source>
</evidence>
<dbReference type="PANTHER" id="PTHR43736">
    <property type="entry name" value="ADP-RIBOSE PYROPHOSPHATASE"/>
    <property type="match status" value="1"/>
</dbReference>
<dbReference type="Gene3D" id="1.10.10.10">
    <property type="entry name" value="Winged helix-like DNA-binding domain superfamily/Winged helix DNA-binding domain"/>
    <property type="match status" value="1"/>
</dbReference>
<evidence type="ECO:0000259" key="1">
    <source>
        <dbReference type="Pfam" id="PF00293"/>
    </source>
</evidence>
<dbReference type="InterPro" id="IPR054105">
    <property type="entry name" value="WHD_NrtR"/>
</dbReference>
<dbReference type="InterPro" id="IPR000086">
    <property type="entry name" value="NUDIX_hydrolase_dom"/>
</dbReference>
<dbReference type="SUPFAM" id="SSF46785">
    <property type="entry name" value="Winged helix' DNA-binding domain"/>
    <property type="match status" value="1"/>
</dbReference>
<name>A0AAU8DQG3_9ACTN</name>
<protein>
    <submittedName>
        <fullName evidence="3">NUDIX domain-containing protein</fullName>
    </submittedName>
</protein>
<dbReference type="PANTHER" id="PTHR43736:SF4">
    <property type="entry name" value="SLR1690 PROTEIN"/>
    <property type="match status" value="1"/>
</dbReference>
<sequence length="221" mass="24484">MAGHRDSAGRRVEDYPRPSVAVDTALLTIVDGVLSVLQVRRPHVRGWALPGAFLHPGERLIDAVRRSLQTKAGIAGCSPRQLHVFDNPDRDDRGWVLSVAHVDTCPESALETRFPNDTRLVPVSSPGRLPYGHDQIIDYAVADLRNRYRASPDPDGLLPEPFTLLQLRELHEAVAGEPLQRDGFRRAMQPLLEPTGELTQGLRGRPAALLRVIRADPSQRV</sequence>
<gene>
    <name evidence="3" type="ORF">ABLG96_01075</name>
</gene>
<dbReference type="CDD" id="cd18873">
    <property type="entry name" value="NUDIX_NadM_like"/>
    <property type="match status" value="1"/>
</dbReference>
<dbReference type="Pfam" id="PF00293">
    <property type="entry name" value="NUDIX"/>
    <property type="match status" value="1"/>
</dbReference>
<feature type="domain" description="NrtR DNA-binding winged helix" evidence="2">
    <location>
        <begin position="157"/>
        <end position="211"/>
    </location>
</feature>
<accession>A0AAU8DQG3</accession>
<dbReference type="Gene3D" id="3.90.79.10">
    <property type="entry name" value="Nucleoside Triphosphate Pyrophosphohydrolase"/>
    <property type="match status" value="1"/>
</dbReference>
<dbReference type="InterPro" id="IPR036390">
    <property type="entry name" value="WH_DNA-bd_sf"/>
</dbReference>
<feature type="domain" description="Nudix hydrolase" evidence="1">
    <location>
        <begin position="31"/>
        <end position="113"/>
    </location>
</feature>
<dbReference type="AlphaFoldDB" id="A0AAU8DQG3"/>
<dbReference type="RefSeq" id="WP_353649588.1">
    <property type="nucleotide sequence ID" value="NZ_CP159218.1"/>
</dbReference>
<dbReference type="InterPro" id="IPR036388">
    <property type="entry name" value="WH-like_DNA-bd_sf"/>
</dbReference>
<dbReference type="EMBL" id="CP159218">
    <property type="protein sequence ID" value="XCG63973.1"/>
    <property type="molecule type" value="Genomic_DNA"/>
</dbReference>
<evidence type="ECO:0000259" key="2">
    <source>
        <dbReference type="Pfam" id="PF21906"/>
    </source>
</evidence>